<name>A0AAD7BPX7_9AGAR</name>
<proteinExistence type="predicted"/>
<dbReference type="EMBL" id="JARKIF010000011">
    <property type="protein sequence ID" value="KAJ7627236.1"/>
    <property type="molecule type" value="Genomic_DNA"/>
</dbReference>
<keyword evidence="2" id="KW-1185">Reference proteome</keyword>
<comment type="caution">
    <text evidence="1">The sequence shown here is derived from an EMBL/GenBank/DDBJ whole genome shotgun (WGS) entry which is preliminary data.</text>
</comment>
<dbReference type="AlphaFoldDB" id="A0AAD7BPX7"/>
<dbReference type="Proteomes" id="UP001221142">
    <property type="component" value="Unassembled WGS sequence"/>
</dbReference>
<organism evidence="1 2">
    <name type="scientific">Roridomyces roridus</name>
    <dbReference type="NCBI Taxonomy" id="1738132"/>
    <lineage>
        <taxon>Eukaryota</taxon>
        <taxon>Fungi</taxon>
        <taxon>Dikarya</taxon>
        <taxon>Basidiomycota</taxon>
        <taxon>Agaricomycotina</taxon>
        <taxon>Agaricomycetes</taxon>
        <taxon>Agaricomycetidae</taxon>
        <taxon>Agaricales</taxon>
        <taxon>Marasmiineae</taxon>
        <taxon>Mycenaceae</taxon>
        <taxon>Roridomyces</taxon>
    </lineage>
</organism>
<accession>A0AAD7BPX7</accession>
<evidence type="ECO:0000313" key="2">
    <source>
        <dbReference type="Proteomes" id="UP001221142"/>
    </source>
</evidence>
<evidence type="ECO:0000313" key="1">
    <source>
        <dbReference type="EMBL" id="KAJ7627236.1"/>
    </source>
</evidence>
<evidence type="ECO:0008006" key="3">
    <source>
        <dbReference type="Google" id="ProtNLM"/>
    </source>
</evidence>
<protein>
    <recommendedName>
        <fullName evidence="3">F-box domain-containing protein</fullName>
    </recommendedName>
</protein>
<gene>
    <name evidence="1" type="ORF">FB45DRAFT_1060007</name>
</gene>
<sequence length="379" mass="42600">MVLTRRAHRARMVITLWLPNEVLTGIIRCANKPDQATLCRVSKLFHGLVLPIINRAISLECLDKKGRPCERTLNSFLQSLIRNPERAEAVRSLTFLRQWPFAPPVDYDLLFEAMELMRNLEFLSFDDILNSEIITRLACLTWPNLSWCRIEVMCTDGSTATGFAKFLSQHPSIVRVFLSAVGAPDPLGPGPTFLPNLRHYNGDPLFLDKLSTRSLETARVYVDELRIECDARALQAASNPNLPFVLSLEYAALELDNPIQTILRALSAEFPRIRSLQLREIETNPLDITALQHVTAQLPHFTQIAYFSLTYATPRPKFVVDAQSDDAAFQTWVAASPTLIGCCIGNVARRKLGGEWEQVSVDDFDAQAGFSVFELPLDD</sequence>
<reference evidence="1" key="1">
    <citation type="submission" date="2023-03" db="EMBL/GenBank/DDBJ databases">
        <title>Massive genome expansion in bonnet fungi (Mycena s.s.) driven by repeated elements and novel gene families across ecological guilds.</title>
        <authorList>
            <consortium name="Lawrence Berkeley National Laboratory"/>
            <person name="Harder C.B."/>
            <person name="Miyauchi S."/>
            <person name="Viragh M."/>
            <person name="Kuo A."/>
            <person name="Thoen E."/>
            <person name="Andreopoulos B."/>
            <person name="Lu D."/>
            <person name="Skrede I."/>
            <person name="Drula E."/>
            <person name="Henrissat B."/>
            <person name="Morin E."/>
            <person name="Kohler A."/>
            <person name="Barry K."/>
            <person name="LaButti K."/>
            <person name="Morin E."/>
            <person name="Salamov A."/>
            <person name="Lipzen A."/>
            <person name="Mereny Z."/>
            <person name="Hegedus B."/>
            <person name="Baldrian P."/>
            <person name="Stursova M."/>
            <person name="Weitz H."/>
            <person name="Taylor A."/>
            <person name="Grigoriev I.V."/>
            <person name="Nagy L.G."/>
            <person name="Martin F."/>
            <person name="Kauserud H."/>
        </authorList>
    </citation>
    <scope>NUCLEOTIDE SEQUENCE</scope>
    <source>
        <strain evidence="1">9284</strain>
    </source>
</reference>